<evidence type="ECO:0000313" key="7">
    <source>
        <dbReference type="EMBL" id="KAG0692743.1"/>
    </source>
</evidence>
<dbReference type="PANTHER" id="PTHR11266:SF81">
    <property type="entry name" value="GH12661P-RELATED"/>
    <property type="match status" value="1"/>
</dbReference>
<protein>
    <submittedName>
        <fullName evidence="7">Mpv17-like protein 2</fullName>
    </submittedName>
</protein>
<name>A0A8J8WDW7_CHIOP</name>
<evidence type="ECO:0000256" key="3">
    <source>
        <dbReference type="ARBA" id="ARBA00022692"/>
    </source>
</evidence>
<dbReference type="GO" id="GO:0061668">
    <property type="term" value="P:mitochondrial ribosome assembly"/>
    <property type="evidence" value="ECO:0007669"/>
    <property type="project" value="TreeGrafter"/>
</dbReference>
<gene>
    <name evidence="7" type="primary">mpv17l2_0</name>
    <name evidence="7" type="ORF">GWK47_027768</name>
</gene>
<dbReference type="AlphaFoldDB" id="A0A8J8WDW7"/>
<comment type="similarity">
    <text evidence="2 6">Belongs to the peroxisomal membrane protein PXMP2/4 family.</text>
</comment>
<keyword evidence="3 6" id="KW-0812">Transmembrane</keyword>
<dbReference type="OrthoDB" id="10267969at2759"/>
<evidence type="ECO:0000256" key="2">
    <source>
        <dbReference type="ARBA" id="ARBA00006824"/>
    </source>
</evidence>
<feature type="transmembrane region" description="Helical" evidence="6">
    <location>
        <begin position="159"/>
        <end position="176"/>
    </location>
</feature>
<sequence length="233" mass="26700">MLRTARRVWSRMFGRYLWVTNTVSCGGMLALGDGIQQQVERLRGVSAKQSYDRERTGRLFLVGLSQGPPHHIFYAWLDKVLPQRTGKVVFKKIMADQFLAAPFFAVTFFMGAGLLEGLTPAESWSEFKAKFPAVYAFDWLIWPPTQAINFYFVPAPYRVLYVNVITVIWDVFLSYMKHKGRGVPRRAEFWAGIACSQLILCKQKHIDDPDDDDPHPSPFVKLELVCYLVEIAT</sequence>
<evidence type="ECO:0000313" key="8">
    <source>
        <dbReference type="Proteomes" id="UP000770661"/>
    </source>
</evidence>
<dbReference type="EMBL" id="JACEEZ010026448">
    <property type="protein sequence ID" value="KAG0692743.1"/>
    <property type="molecule type" value="Genomic_DNA"/>
</dbReference>
<dbReference type="GO" id="GO:0005739">
    <property type="term" value="C:mitochondrion"/>
    <property type="evidence" value="ECO:0007669"/>
    <property type="project" value="TreeGrafter"/>
</dbReference>
<dbReference type="PANTHER" id="PTHR11266">
    <property type="entry name" value="PEROXISOMAL MEMBRANE PROTEIN 2, PXMP2 MPV17"/>
    <property type="match status" value="1"/>
</dbReference>
<dbReference type="Pfam" id="PF04117">
    <property type="entry name" value="Mpv17_PMP22"/>
    <property type="match status" value="1"/>
</dbReference>
<evidence type="ECO:0000256" key="6">
    <source>
        <dbReference type="RuleBase" id="RU363053"/>
    </source>
</evidence>
<organism evidence="7 8">
    <name type="scientific">Chionoecetes opilio</name>
    <name type="common">Atlantic snow crab</name>
    <name type="synonym">Cancer opilio</name>
    <dbReference type="NCBI Taxonomy" id="41210"/>
    <lineage>
        <taxon>Eukaryota</taxon>
        <taxon>Metazoa</taxon>
        <taxon>Ecdysozoa</taxon>
        <taxon>Arthropoda</taxon>
        <taxon>Crustacea</taxon>
        <taxon>Multicrustacea</taxon>
        <taxon>Malacostraca</taxon>
        <taxon>Eumalacostraca</taxon>
        <taxon>Eucarida</taxon>
        <taxon>Decapoda</taxon>
        <taxon>Pleocyemata</taxon>
        <taxon>Brachyura</taxon>
        <taxon>Eubrachyura</taxon>
        <taxon>Majoidea</taxon>
        <taxon>Majidae</taxon>
        <taxon>Chionoecetes</taxon>
    </lineage>
</organism>
<dbReference type="GO" id="GO:0016020">
    <property type="term" value="C:membrane"/>
    <property type="evidence" value="ECO:0007669"/>
    <property type="project" value="UniProtKB-SubCell"/>
</dbReference>
<comment type="caution">
    <text evidence="7">The sequence shown here is derived from an EMBL/GenBank/DDBJ whole genome shotgun (WGS) entry which is preliminary data.</text>
</comment>
<comment type="subcellular location">
    <subcellularLocation>
        <location evidence="1">Membrane</location>
        <topology evidence="1">Multi-pass membrane protein</topology>
    </subcellularLocation>
</comment>
<dbReference type="InterPro" id="IPR007248">
    <property type="entry name" value="Mpv17_PMP22"/>
</dbReference>
<accession>A0A8J8WDW7</accession>
<keyword evidence="8" id="KW-1185">Reference proteome</keyword>
<keyword evidence="4 6" id="KW-1133">Transmembrane helix</keyword>
<reference evidence="7" key="1">
    <citation type="submission" date="2020-07" db="EMBL/GenBank/DDBJ databases">
        <title>The High-quality genome of the commercially important snow crab, Chionoecetes opilio.</title>
        <authorList>
            <person name="Jeong J.-H."/>
            <person name="Ryu S."/>
        </authorList>
    </citation>
    <scope>NUCLEOTIDE SEQUENCE</scope>
    <source>
        <strain evidence="7">MADBK_172401_WGS</strain>
        <tissue evidence="7">Digestive gland</tissue>
    </source>
</reference>
<dbReference type="Proteomes" id="UP000770661">
    <property type="component" value="Unassembled WGS sequence"/>
</dbReference>
<evidence type="ECO:0000256" key="1">
    <source>
        <dbReference type="ARBA" id="ARBA00004141"/>
    </source>
</evidence>
<proteinExistence type="inferred from homology"/>
<feature type="transmembrane region" description="Helical" evidence="6">
    <location>
        <begin position="98"/>
        <end position="115"/>
    </location>
</feature>
<evidence type="ECO:0000256" key="5">
    <source>
        <dbReference type="ARBA" id="ARBA00023136"/>
    </source>
</evidence>
<keyword evidence="5 6" id="KW-0472">Membrane</keyword>
<evidence type="ECO:0000256" key="4">
    <source>
        <dbReference type="ARBA" id="ARBA00022989"/>
    </source>
</evidence>